<dbReference type="RefSeq" id="WP_111745453.1">
    <property type="nucleotide sequence ID" value="NZ_JBHSQY010000002.1"/>
</dbReference>
<comment type="similarity">
    <text evidence="1">In the N-terminal section; belongs to the N-acetylmuramoyl-L-alanine amidase 2 family.</text>
</comment>
<reference evidence="4 5" key="1">
    <citation type="journal article" date="2018" name="Front. Microbiol.">
        <title>Description and Comparative Genomics of Macrococcus caseolyticus subsp. hominis subsp. nov., Macrococcus goetzii sp. nov., Macrococcus epidermidis sp. nov., and Macrococcus bohemicus sp. nov., Novel Macrococci From Human Clinical Material With Virulence Potential and Suspected Uptake of Foreign DNA by Natural Transformation.</title>
        <authorList>
            <person name="Maslanova I."/>
            <person name="Wertheimer Z."/>
            <person name="Sedlacek I."/>
            <person name="Svec P."/>
            <person name="Indrakova A."/>
            <person name="Kovarovic V."/>
            <person name="Schumann P."/>
            <person name="Sproer C."/>
            <person name="Kralova S."/>
            <person name="Sedo O."/>
            <person name="Kristofova L."/>
            <person name="Vrbovska V."/>
            <person name="Fuzik T."/>
            <person name="Petras P."/>
            <person name="Zdrahal Z."/>
            <person name="Ruzickova V."/>
            <person name="Doskar J."/>
            <person name="Pantucek R."/>
        </authorList>
    </citation>
    <scope>NUCLEOTIDE SEQUENCE [LARGE SCALE GENOMIC DNA]</scope>
    <source>
        <strain evidence="4 5">03/115</strain>
    </source>
</reference>
<evidence type="ECO:0000259" key="3">
    <source>
        <dbReference type="SMART" id="SM00047"/>
    </source>
</evidence>
<dbReference type="OrthoDB" id="9816557at2"/>
<name>A0A328A6D5_9STAP</name>
<evidence type="ECO:0000256" key="1">
    <source>
        <dbReference type="ARBA" id="ARBA00006088"/>
    </source>
</evidence>
<accession>A0A328A6D5</accession>
<dbReference type="Pfam" id="PF01832">
    <property type="entry name" value="Glucosaminidase"/>
    <property type="match status" value="1"/>
</dbReference>
<organism evidence="4 5">
    <name type="scientific">Macrococcoides bohemicum</name>
    <dbReference type="NCBI Taxonomy" id="1903056"/>
    <lineage>
        <taxon>Bacteria</taxon>
        <taxon>Bacillati</taxon>
        <taxon>Bacillota</taxon>
        <taxon>Bacilli</taxon>
        <taxon>Bacillales</taxon>
        <taxon>Staphylococcaceae</taxon>
        <taxon>Macrococcoides</taxon>
    </lineage>
</organism>
<dbReference type="GO" id="GO:0004040">
    <property type="term" value="F:amidase activity"/>
    <property type="evidence" value="ECO:0007669"/>
    <property type="project" value="InterPro"/>
</dbReference>
<evidence type="ECO:0000313" key="5">
    <source>
        <dbReference type="Proteomes" id="UP000249579"/>
    </source>
</evidence>
<proteinExistence type="inferred from homology"/>
<feature type="region of interest" description="Disordered" evidence="2">
    <location>
        <begin position="176"/>
        <end position="196"/>
    </location>
</feature>
<protein>
    <recommendedName>
        <fullName evidence="3">Mannosyl-glycoprotein endo-beta-N-acetylglucosamidase-like domain-containing protein</fullName>
    </recommendedName>
</protein>
<dbReference type="InterPro" id="IPR038200">
    <property type="entry name" value="GW_dom_sf"/>
</dbReference>
<dbReference type="Gene3D" id="2.30.30.170">
    <property type="match status" value="2"/>
</dbReference>
<feature type="domain" description="Mannosyl-glycoprotein endo-beta-N-acetylglucosamidase-like" evidence="3">
    <location>
        <begin position="294"/>
        <end position="449"/>
    </location>
</feature>
<dbReference type="EMBL" id="PZJG01000003">
    <property type="protein sequence ID" value="RAK49414.1"/>
    <property type="molecule type" value="Genomic_DNA"/>
</dbReference>
<gene>
    <name evidence="4" type="ORF">BHX94_06270</name>
</gene>
<sequence length="457" mass="50930">MKLYQSLTIGALAIASLFAQPHIAKADSLKVGKIKDENAIIITNKTAMSKKVAGDFAQYTLYINDQHTINGEKYYRVQTTDDINNAIGYVKASDLKINSTKIVPTKMKTYTIKAASTKLFEVPNGSSRQVIDRINKNEVINVEKTLRVNASTYIYGTLPTGMKGWINITNDVGRKPVKRNPIQQNAKPQVKPEDKKAIDAEPNETIVDITAQPRPVGEGINHIELPISIKDALKIQMSLHPKPQSSNGIKWKNAHRKDILDAMNPEEAMTDSVQKYQFLVLNEPQNLTAEQLNILLQGKGILEGHGEAFRQASLKYNINEIYLISHAFLETAEGTSTLAKGVKVNGEDKNKRFYNMYGVGAYDKDAVKYGAKYAANVGWDTPNEAIIGGAKFISKGFVSENQNTLYAMRWNPFAPGDSQYATDILWARANANYMHAYYQKLGISSGKFNFVHYAKQQ</sequence>
<dbReference type="SMART" id="SM00047">
    <property type="entry name" value="LYZ2"/>
    <property type="match status" value="1"/>
</dbReference>
<evidence type="ECO:0000256" key="2">
    <source>
        <dbReference type="SAM" id="MobiDB-lite"/>
    </source>
</evidence>
<comment type="caution">
    <text evidence="4">The sequence shown here is derived from an EMBL/GenBank/DDBJ whole genome shotgun (WGS) entry which is preliminary data.</text>
</comment>
<dbReference type="AlphaFoldDB" id="A0A328A6D5"/>
<dbReference type="Proteomes" id="UP000249579">
    <property type="component" value="Unassembled WGS sequence"/>
</dbReference>
<evidence type="ECO:0000313" key="4">
    <source>
        <dbReference type="EMBL" id="RAK49414.1"/>
    </source>
</evidence>
<dbReference type="InterPro" id="IPR002901">
    <property type="entry name" value="MGlyc_endo_b_GlcNAc-like_dom"/>
</dbReference>